<name>A0A0B2BH12_9ACTN</name>
<keyword evidence="3 4" id="KW-0732">Signal</keyword>
<comment type="caution">
    <text evidence="6">The sequence shown here is derived from an EMBL/GenBank/DDBJ whole genome shotgun (WGS) entry which is preliminary data.</text>
</comment>
<dbReference type="Proteomes" id="UP000230842">
    <property type="component" value="Unassembled WGS sequence"/>
</dbReference>
<evidence type="ECO:0000313" key="7">
    <source>
        <dbReference type="Proteomes" id="UP000230842"/>
    </source>
</evidence>
<dbReference type="Gene3D" id="3.40.50.2300">
    <property type="match status" value="2"/>
</dbReference>
<dbReference type="PANTHER" id="PTHR46847">
    <property type="entry name" value="D-ALLOSE-BINDING PERIPLASMIC PROTEIN-RELATED"/>
    <property type="match status" value="1"/>
</dbReference>
<evidence type="ECO:0000256" key="3">
    <source>
        <dbReference type="ARBA" id="ARBA00022729"/>
    </source>
</evidence>
<evidence type="ECO:0000256" key="4">
    <source>
        <dbReference type="SAM" id="SignalP"/>
    </source>
</evidence>
<protein>
    <submittedName>
        <fullName evidence="6">Ribose transport system substrate-binding protein</fullName>
    </submittedName>
</protein>
<dbReference type="AlphaFoldDB" id="A0A0B2BH12"/>
<dbReference type="SUPFAM" id="SSF53822">
    <property type="entry name" value="Periplasmic binding protein-like I"/>
    <property type="match status" value="1"/>
</dbReference>
<evidence type="ECO:0000256" key="2">
    <source>
        <dbReference type="ARBA" id="ARBA00007639"/>
    </source>
</evidence>
<sequence length="388" mass="40377">MFRIDKPLVAACAVAALALSGCSSVEEQSAAEAGSAAQATSAEAKAAQQVVEEATKAVESFEAPGDAVDGVDQLAGKTVYFVPATYQVPVFQAVASALENALGAADVQVEVCDGKANPANMASCIQQGIDAEAAAIITGSIPTDLASVAFESAQKAGIPVVNTMTAPAGPGDPAQYAYLTPDYVALQSRSASWVIADSDAAANVLYIQVTDTPATTIWAEQGALATYERDCPDCEVTVIKANTGQLDKLPSLVTSELTKNPDIDYVQTEVDFLVQPTIDGLQTANATSVKIASMDGTLAALQQLEGGQLVSSEVGFNADALAWYAADQAVRMMAGQPSNTEVAFPYQRMFTAENIDDLDLTPEAEKTGAWYGSTDYQDGFLELWGLAG</sequence>
<dbReference type="InterPro" id="IPR025997">
    <property type="entry name" value="SBP_2_dom"/>
</dbReference>
<feature type="chain" id="PRO_5039300949" evidence="4">
    <location>
        <begin position="26"/>
        <end position="388"/>
    </location>
</feature>
<dbReference type="OrthoDB" id="3614783at2"/>
<evidence type="ECO:0000259" key="5">
    <source>
        <dbReference type="Pfam" id="PF13407"/>
    </source>
</evidence>
<dbReference type="PROSITE" id="PS51257">
    <property type="entry name" value="PROKAR_LIPOPROTEIN"/>
    <property type="match status" value="1"/>
</dbReference>
<dbReference type="GO" id="GO:0030313">
    <property type="term" value="C:cell envelope"/>
    <property type="evidence" value="ECO:0007669"/>
    <property type="project" value="UniProtKB-SubCell"/>
</dbReference>
<keyword evidence="7" id="KW-1185">Reference proteome</keyword>
<feature type="domain" description="Periplasmic binding protein" evidence="5">
    <location>
        <begin position="79"/>
        <end position="336"/>
    </location>
</feature>
<dbReference type="PANTHER" id="PTHR46847:SF1">
    <property type="entry name" value="D-ALLOSE-BINDING PERIPLASMIC PROTEIN-RELATED"/>
    <property type="match status" value="1"/>
</dbReference>
<accession>A0A0B2BH12</accession>
<proteinExistence type="inferred from homology"/>
<dbReference type="GO" id="GO:0030246">
    <property type="term" value="F:carbohydrate binding"/>
    <property type="evidence" value="ECO:0007669"/>
    <property type="project" value="UniProtKB-ARBA"/>
</dbReference>
<feature type="signal peptide" evidence="4">
    <location>
        <begin position="1"/>
        <end position="25"/>
    </location>
</feature>
<dbReference type="EMBL" id="PGEZ01000002">
    <property type="protein sequence ID" value="PJJ54298.1"/>
    <property type="molecule type" value="Genomic_DNA"/>
</dbReference>
<comment type="subcellular location">
    <subcellularLocation>
        <location evidence="1">Cell envelope</location>
    </subcellularLocation>
</comment>
<evidence type="ECO:0000313" key="6">
    <source>
        <dbReference type="EMBL" id="PJJ54298.1"/>
    </source>
</evidence>
<organism evidence="6 7">
    <name type="scientific">Mumia flava</name>
    <dbReference type="NCBI Taxonomy" id="1348852"/>
    <lineage>
        <taxon>Bacteria</taxon>
        <taxon>Bacillati</taxon>
        <taxon>Actinomycetota</taxon>
        <taxon>Actinomycetes</taxon>
        <taxon>Propionibacteriales</taxon>
        <taxon>Nocardioidaceae</taxon>
        <taxon>Mumia</taxon>
    </lineage>
</organism>
<gene>
    <name evidence="6" type="ORF">CLV56_3807</name>
</gene>
<comment type="similarity">
    <text evidence="2">Belongs to the bacterial solute-binding protein 2 family.</text>
</comment>
<dbReference type="Pfam" id="PF13407">
    <property type="entry name" value="Peripla_BP_4"/>
    <property type="match status" value="1"/>
</dbReference>
<evidence type="ECO:0000256" key="1">
    <source>
        <dbReference type="ARBA" id="ARBA00004196"/>
    </source>
</evidence>
<dbReference type="InterPro" id="IPR028082">
    <property type="entry name" value="Peripla_BP_I"/>
</dbReference>
<dbReference type="RefSeq" id="WP_039347945.1">
    <property type="nucleotide sequence ID" value="NZ_PGEZ01000002.1"/>
</dbReference>
<reference evidence="6 7" key="1">
    <citation type="submission" date="2017-11" db="EMBL/GenBank/DDBJ databases">
        <title>Genomic Encyclopedia of Archaeal and Bacterial Type Strains, Phase II (KMG-II): From Individual Species to Whole Genera.</title>
        <authorList>
            <person name="Goeker M."/>
        </authorList>
    </citation>
    <scope>NUCLEOTIDE SEQUENCE [LARGE SCALE GENOMIC DNA]</scope>
    <source>
        <strain evidence="6 7">DSM 27763</strain>
    </source>
</reference>